<evidence type="ECO:0000313" key="5">
    <source>
        <dbReference type="Proteomes" id="UP000298061"/>
    </source>
</evidence>
<dbReference type="GO" id="GO:0005829">
    <property type="term" value="C:cytosol"/>
    <property type="evidence" value="ECO:0007669"/>
    <property type="project" value="GOC"/>
</dbReference>
<dbReference type="PANTHER" id="PTHR21663">
    <property type="entry name" value="HYPOTHETICAL HEAT DOMAIN-CONTAINING"/>
    <property type="match status" value="1"/>
</dbReference>
<dbReference type="Pfam" id="PF20210">
    <property type="entry name" value="Laa1_Sip1_HTR5"/>
    <property type="match status" value="1"/>
</dbReference>
<dbReference type="InterPro" id="IPR016024">
    <property type="entry name" value="ARM-type_fold"/>
</dbReference>
<dbReference type="PANTHER" id="PTHR21663:SF0">
    <property type="entry name" value="HEAT REPEAT-CONTAINING PROTEIN 5B"/>
    <property type="match status" value="1"/>
</dbReference>
<evidence type="ECO:0000256" key="2">
    <source>
        <dbReference type="SAM" id="MobiDB-lite"/>
    </source>
</evidence>
<dbReference type="EMBL" id="SFCI01000431">
    <property type="protein sequence ID" value="TFY79847.1"/>
    <property type="molecule type" value="Genomic_DNA"/>
</dbReference>
<feature type="domain" description="LAA1-like C-terminal TPR repeats" evidence="3">
    <location>
        <begin position="1557"/>
        <end position="1664"/>
    </location>
</feature>
<organism evidence="4 5">
    <name type="scientific">Hericium alpestre</name>
    <dbReference type="NCBI Taxonomy" id="135208"/>
    <lineage>
        <taxon>Eukaryota</taxon>
        <taxon>Fungi</taxon>
        <taxon>Dikarya</taxon>
        <taxon>Basidiomycota</taxon>
        <taxon>Agaricomycotina</taxon>
        <taxon>Agaricomycetes</taxon>
        <taxon>Russulales</taxon>
        <taxon>Hericiaceae</taxon>
        <taxon>Hericium</taxon>
    </lineage>
</organism>
<gene>
    <name evidence="4" type="ORF">EWM64_g4165</name>
</gene>
<dbReference type="GO" id="GO:0005794">
    <property type="term" value="C:Golgi apparatus"/>
    <property type="evidence" value="ECO:0007669"/>
    <property type="project" value="TreeGrafter"/>
</dbReference>
<dbReference type="SUPFAM" id="SSF48371">
    <property type="entry name" value="ARM repeat"/>
    <property type="match status" value="2"/>
</dbReference>
<evidence type="ECO:0000259" key="3">
    <source>
        <dbReference type="Pfam" id="PF25808"/>
    </source>
</evidence>
<protein>
    <recommendedName>
        <fullName evidence="3">LAA1-like C-terminal TPR repeats domain-containing protein</fullName>
    </recommendedName>
</protein>
<name>A0A4Z0A0I8_9AGAM</name>
<reference evidence="4 5" key="1">
    <citation type="submission" date="2019-02" db="EMBL/GenBank/DDBJ databases">
        <title>Genome sequencing of the rare red list fungi Hericium alpestre (H. flagellum).</title>
        <authorList>
            <person name="Buettner E."/>
            <person name="Kellner H."/>
        </authorList>
    </citation>
    <scope>NUCLEOTIDE SEQUENCE [LARGE SCALE GENOMIC DNA]</scope>
    <source>
        <strain evidence="4 5">DSM 108284</strain>
    </source>
</reference>
<proteinExistence type="inferred from homology"/>
<dbReference type="GO" id="GO:0016020">
    <property type="term" value="C:membrane"/>
    <property type="evidence" value="ECO:0007669"/>
    <property type="project" value="TreeGrafter"/>
</dbReference>
<sequence>MDDSSMGFSLTNRSLDEAKLSADDAEAYVLQWLSSAARFLNIASVENVKSVQHDLEATLLDVLTSPRPQFPPGRPLRNLVAKCFITIYTRGESKTLFDTLIALMKVTGDFKAPVEKDTQKIASLHCIGELMASFGAKVTSVMAEVATTTMKLYRSSNSIVLRYHAINTLRKALTNARRAVPESLARDILKQMKSALNEKALPIRRAASEVLAVMYPLSGHEWSASEIEHIMTLCIRSLESSDQITRHSLAQLVAKVLSSSQTEVPVSVSDNSKKPKNEEEDDESIPGAVPPGEVKTILTCTEMLSQLSTPFNKPHTSHKTRVGIFDFYSALLTVLGPSFVETNYATIVQHLMSEIVTNTRNFSNRYEVLLIRKLVGILLRDLIGVRLLNEQAQIAAIQELSNLFLKRWPALLHGQVAPSPHVLAIVLKEVAGLLQQLGNAPPPVQDALSEPLTTLLAHPNHTVRVHASWTLRIFCCASPLRMPKIIFDVQELLQRDINLMTSQSGSSDISTRALGHAYGLAALVTVIPEKPLYVSYDISAKVLDMAIQLLKRAGDHDLQVSGLEIEIAWTCIASLMTLGVDDLAAVADSLNRDSIEVMIDELLRKPILRSCEHDTLSVCQPQFFELDAKWPESPPPSTATVDAALQLFARLLPQQDLSVASRLVTQLTESARSSKFDKNVGRKAAASINVTIAVTLALREASASSTRQVRDVFGHVQMTSPLSAILKVRSRFLLVVSSADMQQQDALTDGDPVLRLASCEAIGLLAGLADSVFLASQMKSLVDEVVNNRDPFVRAGCALALGSIFDHVGSLAAGPLLKTTVNIIMSLSKDAHPVVHFWSLQSLSRVVNAASLTYAPYVGPTLGMLLSIYMLESHEPEGGSLANANAKGDLPAYQVSCRIIDAVISILGPDIQESTRTRQLILDLVQLFMNEQDEGIQVEAIKCIQHFLMFAPEHVPVPELVDRFRTHLNSSRRPLKLASINALYQLVQKDALLISKVGGDRLVEDLFGMLDGDPSIEGVRKVISSWLQQTVTYNPSAWIDLCQKIMSRTTASQQILDAAAKGAASFDDEGESLNAGGGGTSNTNHLTSRWRTQLFALQCLHDICINIASSGRVEQLDLVIARRLGAPTAGLLVSRIADLIKMAFAASTAHVTEIRLEGLVVLRDVIEIFAKAADPDYEDALLLEQYQAPITAALTPAFTADSTPEILASAIGACAVFVGCGVVKDISRMGRILKLLTSALEQCKGPGMLSLGGATEASPNASAMLRIATLSAWAELAAGSERPYLREVVKPYRSTLATLWVAALRDYASIRAGSEVSQDTSSAPLDTAFASLGKDILLPYYATSWPIILKAISVAMEAHDPFIRGAMDGIDTPEASQVNGSEKTIYKDPVSLFFVVFGLVYEALSTTANSTSAGQNNLSLVALRAMKNLVRPEYAGRALLEPTLFDELLSACEVADEARAVAISLYADLLKDETSEDDYASPTLPSLMALISQPCETPEKVEKFSQLIHGLLSACIVNIDEMKGRQGAISSKKIKCNFLAAVLVLTVVPQSVKVGRAVVERCCFLISEKLSVADETTLTAAHCAKTLLVASASGNRMLRHCAKMLLPGIISFVAKCASSSRDQPDSSRAAAIGEILKALGALLSTVVDDLRVRVLGVVLPVITLLLDPSEAPASGVQRRNVKA</sequence>
<dbReference type="GO" id="GO:0008104">
    <property type="term" value="P:intracellular protein localization"/>
    <property type="evidence" value="ECO:0007669"/>
    <property type="project" value="TreeGrafter"/>
</dbReference>
<evidence type="ECO:0000313" key="4">
    <source>
        <dbReference type="EMBL" id="TFY79847.1"/>
    </source>
</evidence>
<comment type="caution">
    <text evidence="4">The sequence shown here is derived from an EMBL/GenBank/DDBJ whole genome shotgun (WGS) entry which is preliminary data.</text>
</comment>
<dbReference type="InterPro" id="IPR011989">
    <property type="entry name" value="ARM-like"/>
</dbReference>
<dbReference type="GO" id="GO:0042147">
    <property type="term" value="P:retrograde transport, endosome to Golgi"/>
    <property type="evidence" value="ECO:0007669"/>
    <property type="project" value="TreeGrafter"/>
</dbReference>
<dbReference type="InterPro" id="IPR057981">
    <property type="entry name" value="TPR_LAA1-like_C"/>
</dbReference>
<dbReference type="InterPro" id="IPR046837">
    <property type="entry name" value="Laa1/Sip1/HEATR5-like_HEAT"/>
</dbReference>
<keyword evidence="5" id="KW-1185">Reference proteome</keyword>
<dbReference type="OrthoDB" id="192608at2759"/>
<dbReference type="Proteomes" id="UP000298061">
    <property type="component" value="Unassembled WGS sequence"/>
</dbReference>
<dbReference type="Pfam" id="PF25808">
    <property type="entry name" value="TPR_LAA1_C"/>
    <property type="match status" value="1"/>
</dbReference>
<comment type="similarity">
    <text evidence="1">Belongs to the HEATR5 family.</text>
</comment>
<dbReference type="GO" id="GO:0006897">
    <property type="term" value="P:endocytosis"/>
    <property type="evidence" value="ECO:0007669"/>
    <property type="project" value="TreeGrafter"/>
</dbReference>
<dbReference type="Gene3D" id="1.25.10.10">
    <property type="entry name" value="Leucine-rich Repeat Variant"/>
    <property type="match status" value="2"/>
</dbReference>
<evidence type="ECO:0000256" key="1">
    <source>
        <dbReference type="ARBA" id="ARBA00008304"/>
    </source>
</evidence>
<accession>A0A4Z0A0I8</accession>
<dbReference type="GO" id="GO:0030139">
    <property type="term" value="C:endocytic vesicle"/>
    <property type="evidence" value="ECO:0007669"/>
    <property type="project" value="TreeGrafter"/>
</dbReference>
<dbReference type="STRING" id="135208.A0A4Z0A0I8"/>
<feature type="region of interest" description="Disordered" evidence="2">
    <location>
        <begin position="264"/>
        <end position="290"/>
    </location>
</feature>
<dbReference type="InterPro" id="IPR040108">
    <property type="entry name" value="Laa1/Sip1/HEATR5"/>
</dbReference>